<comment type="cofactor">
    <cofactor evidence="1">
        <name>(R)-lipoate</name>
        <dbReference type="ChEBI" id="CHEBI:83088"/>
    </cofactor>
</comment>
<reference evidence="5" key="1">
    <citation type="submission" date="2020-07" db="EMBL/GenBank/DDBJ databases">
        <title>Huge and variable diversity of episymbiotic CPR bacteria and DPANN archaea in groundwater ecosystems.</title>
        <authorList>
            <person name="He C.Y."/>
            <person name="Keren R."/>
            <person name="Whittaker M."/>
            <person name="Farag I.F."/>
            <person name="Doudna J."/>
            <person name="Cate J.H.D."/>
            <person name="Banfield J.F."/>
        </authorList>
    </citation>
    <scope>NUCLEOTIDE SEQUENCE</scope>
    <source>
        <strain evidence="5">NC_groundwater_1586_Pr3_B-0.1um_66_15</strain>
    </source>
</reference>
<evidence type="ECO:0000259" key="4">
    <source>
        <dbReference type="Pfam" id="PF00198"/>
    </source>
</evidence>
<feature type="domain" description="2-oxoacid dehydrogenase acyltransferase catalytic" evidence="4">
    <location>
        <begin position="183"/>
        <end position="263"/>
    </location>
</feature>
<dbReference type="GO" id="GO:0031405">
    <property type="term" value="F:lipoic acid binding"/>
    <property type="evidence" value="ECO:0007669"/>
    <property type="project" value="TreeGrafter"/>
</dbReference>
<dbReference type="InterPro" id="IPR023213">
    <property type="entry name" value="CAT-like_dom_sf"/>
</dbReference>
<organism evidence="5 6">
    <name type="scientific">Devosia nanyangense</name>
    <dbReference type="NCBI Taxonomy" id="1228055"/>
    <lineage>
        <taxon>Bacteria</taxon>
        <taxon>Pseudomonadati</taxon>
        <taxon>Pseudomonadota</taxon>
        <taxon>Alphaproteobacteria</taxon>
        <taxon>Hyphomicrobiales</taxon>
        <taxon>Devosiaceae</taxon>
        <taxon>Devosia</taxon>
    </lineage>
</organism>
<evidence type="ECO:0000256" key="3">
    <source>
        <dbReference type="ARBA" id="ARBA00023315"/>
    </source>
</evidence>
<keyword evidence="3" id="KW-0012">Acyltransferase</keyword>
<dbReference type="AlphaFoldDB" id="A0A933L412"/>
<gene>
    <name evidence="5" type="ORF">HY834_19155</name>
</gene>
<dbReference type="PANTHER" id="PTHR43178:SF5">
    <property type="entry name" value="LIPOAMIDE ACYLTRANSFERASE COMPONENT OF BRANCHED-CHAIN ALPHA-KETO ACID DEHYDROGENASE COMPLEX, MITOCHONDRIAL"/>
    <property type="match status" value="1"/>
</dbReference>
<proteinExistence type="predicted"/>
<comment type="caution">
    <text evidence="5">The sequence shown here is derived from an EMBL/GenBank/DDBJ whole genome shotgun (WGS) entry which is preliminary data.</text>
</comment>
<dbReference type="SUPFAM" id="SSF52777">
    <property type="entry name" value="CoA-dependent acyltransferases"/>
    <property type="match status" value="1"/>
</dbReference>
<protein>
    <submittedName>
        <fullName evidence="5">2-oxo acid dehydrogenase subunit E2</fullName>
    </submittedName>
</protein>
<dbReference type="GO" id="GO:0016407">
    <property type="term" value="F:acetyltransferase activity"/>
    <property type="evidence" value="ECO:0007669"/>
    <property type="project" value="TreeGrafter"/>
</dbReference>
<keyword evidence="2" id="KW-0808">Transferase</keyword>
<sequence length="270" mass="30158">MPMGSLGDRSASRIVPYPGLRRVLEMTQRSAMTVPMIHGFVEFDVTEAQRRLRAHQARTGEKPSFTGFMVFCLGQAVAADRSVQALHKGYNKLEIFDDVDVGLPVERDFDGWKQPVIAIIRAAHKKSYLDIHREIRAAQAAPVGEVWEGFTRFSWMPPVLVRLLWPLFWWRVRRDPEFQRAFGGTVGISAVGMFAKGAGWALPIANRTQLTLGGIASKPAVVDDRIEIREMLSVTLSFDHAIIDGGNATRFTDRLKRLVESAAGLEQLEG</sequence>
<dbReference type="EMBL" id="JACRAF010000063">
    <property type="protein sequence ID" value="MBI4923859.1"/>
    <property type="molecule type" value="Genomic_DNA"/>
</dbReference>
<evidence type="ECO:0000256" key="2">
    <source>
        <dbReference type="ARBA" id="ARBA00022679"/>
    </source>
</evidence>
<dbReference type="PANTHER" id="PTHR43178">
    <property type="entry name" value="DIHYDROLIPOAMIDE ACETYLTRANSFERASE COMPONENT OF PYRUVATE DEHYDROGENASE COMPLEX"/>
    <property type="match status" value="1"/>
</dbReference>
<dbReference type="Proteomes" id="UP000782610">
    <property type="component" value="Unassembled WGS sequence"/>
</dbReference>
<name>A0A933L412_9HYPH</name>
<accession>A0A933L412</accession>
<evidence type="ECO:0000313" key="5">
    <source>
        <dbReference type="EMBL" id="MBI4923859.1"/>
    </source>
</evidence>
<dbReference type="GO" id="GO:0005737">
    <property type="term" value="C:cytoplasm"/>
    <property type="evidence" value="ECO:0007669"/>
    <property type="project" value="TreeGrafter"/>
</dbReference>
<evidence type="ECO:0000313" key="6">
    <source>
        <dbReference type="Proteomes" id="UP000782610"/>
    </source>
</evidence>
<dbReference type="Pfam" id="PF00198">
    <property type="entry name" value="2-oxoacid_dh"/>
    <property type="match status" value="2"/>
</dbReference>
<dbReference type="Gene3D" id="3.30.559.10">
    <property type="entry name" value="Chloramphenicol acetyltransferase-like domain"/>
    <property type="match status" value="1"/>
</dbReference>
<evidence type="ECO:0000256" key="1">
    <source>
        <dbReference type="ARBA" id="ARBA00001938"/>
    </source>
</evidence>
<dbReference type="InterPro" id="IPR001078">
    <property type="entry name" value="2-oxoacid_DH_actylTfrase"/>
</dbReference>
<feature type="domain" description="2-oxoacid dehydrogenase acyltransferase catalytic" evidence="4">
    <location>
        <begin position="13"/>
        <end position="138"/>
    </location>
</feature>
<dbReference type="InterPro" id="IPR050743">
    <property type="entry name" value="2-oxoacid_DH_E2_comp"/>
</dbReference>